<accession>A0ABX9M2V3</accession>
<reference evidence="2" key="1">
    <citation type="submission" date="2018-05" db="EMBL/GenBank/DDBJ databases">
        <title>Leptospira yasudae sp. nov. and Leptospira stimsonii sp. nov., two pathogenic species of the genus Leptospira isolated from environmental sources.</title>
        <authorList>
            <person name="Casanovas-Massana A."/>
            <person name="Hamond C."/>
            <person name="Santos L.A."/>
            <person name="Hacker K.P."/>
            <person name="Balassiano I."/>
            <person name="Medeiros M.A."/>
            <person name="Reis M.G."/>
            <person name="Ko A.I."/>
            <person name="Wunder E.A."/>
        </authorList>
    </citation>
    <scope>NUCLEOTIDE SEQUENCE [LARGE SCALE GENOMIC DNA]</scope>
    <source>
        <strain evidence="2">B21</strain>
    </source>
</reference>
<keyword evidence="2" id="KW-1185">Reference proteome</keyword>
<comment type="caution">
    <text evidence="1">The sequence shown here is derived from an EMBL/GenBank/DDBJ whole genome shotgun (WGS) entry which is preliminary data.</text>
</comment>
<dbReference type="EMBL" id="QHCR01000005">
    <property type="protein sequence ID" value="RHX79541.1"/>
    <property type="molecule type" value="Genomic_DNA"/>
</dbReference>
<protein>
    <submittedName>
        <fullName evidence="1">Uncharacterized protein</fullName>
    </submittedName>
</protein>
<name>A0ABX9M2V3_9LEPT</name>
<organism evidence="1 2">
    <name type="scientific">Leptospira yasudae</name>
    <dbReference type="NCBI Taxonomy" id="2202201"/>
    <lineage>
        <taxon>Bacteria</taxon>
        <taxon>Pseudomonadati</taxon>
        <taxon>Spirochaetota</taxon>
        <taxon>Spirochaetia</taxon>
        <taxon>Leptospirales</taxon>
        <taxon>Leptospiraceae</taxon>
        <taxon>Leptospira</taxon>
    </lineage>
</organism>
<proteinExistence type="predicted"/>
<evidence type="ECO:0000313" key="1">
    <source>
        <dbReference type="EMBL" id="RHX79541.1"/>
    </source>
</evidence>
<sequence>MLLISNITAFVRNFPERVFKNLTQYSQRSSKREILLQIAFLIIVTSLILTDLKKIRKSLKISLQNLNMLSYTSLEQIKEAAYSHIGYKYIREIVKTIPEKEIFPITRYQDYTKNAHLYLPEYRHNIDNRLLIGINLKENDTKESVISAAVYRDEPLLNRKVWAFQTTDDYDTMTGIIFYFEESSKGTNNSIRLNLASDAQRANVIDSWNIRFNTSDPKYRFQLTRPIPNFSFSRGATDFILLIEGDEPKRIKKIEILGIKVDLNNYKIIHRSDNNFLAVQKPFLKVVYEQNKAEWKNFIEAIKNVD</sequence>
<gene>
    <name evidence="1" type="ORF">DLM77_11645</name>
</gene>
<reference evidence="1 2" key="2">
    <citation type="journal article" date="2020" name="Int. J. Syst. Evol. Microbiol.">
        <title>Leptospira yasudae sp. nov. and Leptospira stimsonii sp. nov., two new species of the pathogenic group isolated from environmental sources.</title>
        <authorList>
            <person name="Casanovas-Massana A."/>
            <person name="Hamond C."/>
            <person name="Santos L.A."/>
            <person name="de Oliveira D."/>
            <person name="Hacker K.P."/>
            <person name="Balassiano I."/>
            <person name="Costa F."/>
            <person name="Medeiros M.A."/>
            <person name="Reis M.G."/>
            <person name="Ko A.I."/>
            <person name="Wunder E.A."/>
        </authorList>
    </citation>
    <scope>NUCLEOTIDE SEQUENCE [LARGE SCALE GENOMIC DNA]</scope>
    <source>
        <strain evidence="1 2">B21</strain>
    </source>
</reference>
<evidence type="ECO:0000313" key="2">
    <source>
        <dbReference type="Proteomes" id="UP000285569"/>
    </source>
</evidence>
<dbReference type="Proteomes" id="UP000285569">
    <property type="component" value="Unassembled WGS sequence"/>
</dbReference>